<dbReference type="InterPro" id="IPR012336">
    <property type="entry name" value="Thioredoxin-like_fold"/>
</dbReference>
<organism evidence="3">
    <name type="scientific">hydrothermal vent metagenome</name>
    <dbReference type="NCBI Taxonomy" id="652676"/>
    <lineage>
        <taxon>unclassified sequences</taxon>
        <taxon>metagenomes</taxon>
        <taxon>ecological metagenomes</taxon>
    </lineage>
</organism>
<dbReference type="PANTHER" id="PTHR12289:SF41">
    <property type="entry name" value="FAILED AXON CONNECTIONS-RELATED"/>
    <property type="match status" value="1"/>
</dbReference>
<evidence type="ECO:0000313" key="3">
    <source>
        <dbReference type="EMBL" id="VAW80407.1"/>
    </source>
</evidence>
<evidence type="ECO:0000259" key="1">
    <source>
        <dbReference type="Pfam" id="PF17171"/>
    </source>
</evidence>
<evidence type="ECO:0000259" key="2">
    <source>
        <dbReference type="Pfam" id="PF17172"/>
    </source>
</evidence>
<dbReference type="InterPro" id="IPR033468">
    <property type="entry name" value="Metaxin_GST"/>
</dbReference>
<dbReference type="AlphaFoldDB" id="A0A3B0YYF1"/>
<dbReference type="CDD" id="cd03080">
    <property type="entry name" value="GST_N_Metaxin_like"/>
    <property type="match status" value="1"/>
</dbReference>
<dbReference type="InterPro" id="IPR036249">
    <property type="entry name" value="Thioredoxin-like_sf"/>
</dbReference>
<dbReference type="GO" id="GO:0004364">
    <property type="term" value="F:glutathione transferase activity"/>
    <property type="evidence" value="ECO:0007669"/>
    <property type="project" value="UniProtKB-EC"/>
</dbReference>
<name>A0A3B0YYF1_9ZZZZ</name>
<feature type="domain" description="Metaxin glutathione S-transferase" evidence="1">
    <location>
        <begin position="165"/>
        <end position="193"/>
    </location>
</feature>
<protein>
    <submittedName>
        <fullName evidence="3">Glutathione S-transferase</fullName>
        <ecNumber evidence="3">2.5.1.18</ecNumber>
    </submittedName>
</protein>
<dbReference type="EC" id="2.5.1.18" evidence="3"/>
<accession>A0A3B0YYF1</accession>
<reference evidence="3" key="1">
    <citation type="submission" date="2018-06" db="EMBL/GenBank/DDBJ databases">
        <authorList>
            <person name="Zhirakovskaya E."/>
        </authorList>
    </citation>
    <scope>NUCLEOTIDE SEQUENCE</scope>
</reference>
<dbReference type="PANTHER" id="PTHR12289">
    <property type="entry name" value="METAXIN RELATED"/>
    <property type="match status" value="1"/>
</dbReference>
<feature type="domain" description="Thioredoxin-like fold" evidence="2">
    <location>
        <begin position="18"/>
        <end position="113"/>
    </location>
</feature>
<dbReference type="Gene3D" id="3.40.30.10">
    <property type="entry name" value="Glutaredoxin"/>
    <property type="match status" value="1"/>
</dbReference>
<gene>
    <name evidence="3" type="ORF">MNBD_GAMMA15-1666</name>
</gene>
<proteinExistence type="predicted"/>
<dbReference type="SFLD" id="SFLDG01200">
    <property type="entry name" value="SUF1.1"/>
    <property type="match status" value="1"/>
</dbReference>
<keyword evidence="3" id="KW-0808">Transferase</keyword>
<dbReference type="InterPro" id="IPR026928">
    <property type="entry name" value="FAX/IsoI-like"/>
</dbReference>
<dbReference type="Gene3D" id="1.20.1050.10">
    <property type="match status" value="1"/>
</dbReference>
<dbReference type="SFLD" id="SFLDS00019">
    <property type="entry name" value="Glutathione_Transferase_(cytos"/>
    <property type="match status" value="1"/>
</dbReference>
<dbReference type="EMBL" id="UOFN01000127">
    <property type="protein sequence ID" value="VAW80407.1"/>
    <property type="molecule type" value="Genomic_DNA"/>
</dbReference>
<dbReference type="SFLD" id="SFLDG01180">
    <property type="entry name" value="SUF1"/>
    <property type="match status" value="1"/>
</dbReference>
<dbReference type="InterPro" id="IPR040079">
    <property type="entry name" value="Glutathione_S-Trfase"/>
</dbReference>
<dbReference type="Pfam" id="PF17171">
    <property type="entry name" value="GST_C_6"/>
    <property type="match status" value="1"/>
</dbReference>
<dbReference type="Pfam" id="PF17172">
    <property type="entry name" value="GST_N_4"/>
    <property type="match status" value="1"/>
</dbReference>
<dbReference type="SUPFAM" id="SSF52833">
    <property type="entry name" value="Thioredoxin-like"/>
    <property type="match status" value="1"/>
</dbReference>
<dbReference type="InterPro" id="IPR050931">
    <property type="entry name" value="Mito_Protein_Transport_Metaxin"/>
</dbReference>
<dbReference type="GO" id="GO:0005737">
    <property type="term" value="C:cytoplasm"/>
    <property type="evidence" value="ECO:0007669"/>
    <property type="project" value="TreeGrafter"/>
</dbReference>
<sequence>MITLFQFKPALGLPNASPFCMKMETYLRMANMDYSTTCINNPAKGPKGKLPYIEDKGEVIADTSFIIEYLENTCNHDLDSSLDSTEKAVSDAFVRMLEEFFYWTILYSRWIDNRYWPDARNIFFGDFPPLVKNIVSNILRKQAKRRLYEQGIGRHTSGQIYQIAESNLVTLSDYLDDKPYFMGDEPTKLDATAVLRAITWLNLTTHRKEKSISSSCLRCNSGVNSTSEVSHFSG</sequence>